<evidence type="ECO:0000259" key="5">
    <source>
        <dbReference type="Pfam" id="PF08548"/>
    </source>
</evidence>
<dbReference type="InterPro" id="IPR018511">
    <property type="entry name" value="Hemolysin-typ_Ca-bd_CS"/>
</dbReference>
<dbReference type="SUPFAM" id="SSF51120">
    <property type="entry name" value="beta-Roll"/>
    <property type="match status" value="1"/>
</dbReference>
<dbReference type="InterPro" id="IPR050557">
    <property type="entry name" value="RTX_toxin/Mannuronan_C5-epim"/>
</dbReference>
<dbReference type="AlphaFoldDB" id="A0A562T7X3"/>
<dbReference type="PRINTS" id="PR00313">
    <property type="entry name" value="CABNDNGRPT"/>
</dbReference>
<comment type="subcellular location">
    <subcellularLocation>
        <location evidence="2">Secreted</location>
    </subcellularLocation>
</comment>
<dbReference type="InterPro" id="IPR001343">
    <property type="entry name" value="Hemolysn_Ca-bd"/>
</dbReference>
<dbReference type="RefSeq" id="WP_145342469.1">
    <property type="nucleotide sequence ID" value="NZ_SMLY01000073.1"/>
</dbReference>
<proteinExistence type="predicted"/>
<dbReference type="Pfam" id="PF08548">
    <property type="entry name" value="Peptidase_M10_C"/>
    <property type="match status" value="1"/>
</dbReference>
<comment type="cofactor">
    <cofactor evidence="1">
        <name>Ca(2+)</name>
        <dbReference type="ChEBI" id="CHEBI:29108"/>
    </cofactor>
</comment>
<dbReference type="InterPro" id="IPR011049">
    <property type="entry name" value="Serralysin-like_metalloprot_C"/>
</dbReference>
<dbReference type="Pfam" id="PF00353">
    <property type="entry name" value="HemolysinCabind"/>
    <property type="match status" value="2"/>
</dbReference>
<dbReference type="Proteomes" id="UP000320593">
    <property type="component" value="Unassembled WGS sequence"/>
</dbReference>
<dbReference type="Gene3D" id="2.150.10.10">
    <property type="entry name" value="Serralysin-like metalloprotease, C-terminal"/>
    <property type="match status" value="1"/>
</dbReference>
<sequence length="485" mass="52249">MALFTYKGQEASALIQNARDLMVYSYHGIENILRDGAAAEEKARQAIEAKGWTVLSPDDLGIPGAEVDRNGTFQGETTKFKDAQADVLAKFDESGQLVQVGLAIRGTSGTIDNIVSDTIGDVIDYLEFLKNEPNYAQEAFGTLFSAIKSFMEAGGLTASDLIVTGHSLGGGAVTNMAEQSDTHDDGYFVDANYIGFASHYTPEDGTSVLDNGAEIFSFDFENDPVPSVLAEDWIHLTGNDKNYEYETNNIVYFNDVYATPAFWEGGNIINPLAWTTHLPSRYETAMDAVFKSEFYDEMSRDSLVVVSGLSDITRDVVWVQDIQLPLDPTDHYGDGGFILGSDKRDLLGGRQGDDALEGFAGNDHLKGRGGDDRLLGGTGDDRLEGGSGSDILVDGAGSDTLEGGSGADIFVFVLDGISDFIEDFEVGIDKIDLSLAGVTGFDQLSITSDGWWRDVEISYAGDSIRLDTGIWPSMPALGAGDFLFA</sequence>
<dbReference type="GO" id="GO:0005615">
    <property type="term" value="C:extracellular space"/>
    <property type="evidence" value="ECO:0007669"/>
    <property type="project" value="InterPro"/>
</dbReference>
<comment type="caution">
    <text evidence="6">The sequence shown here is derived from an EMBL/GenBank/DDBJ whole genome shotgun (WGS) entry which is preliminary data.</text>
</comment>
<keyword evidence="7" id="KW-1185">Reference proteome</keyword>
<dbReference type="Gene3D" id="3.40.50.1820">
    <property type="entry name" value="alpha/beta hydrolase"/>
    <property type="match status" value="1"/>
</dbReference>
<accession>A0A562T7X3</accession>
<dbReference type="EMBL" id="VLLF01000003">
    <property type="protein sequence ID" value="TWI89662.1"/>
    <property type="molecule type" value="Genomic_DNA"/>
</dbReference>
<keyword evidence="4" id="KW-0677">Repeat</keyword>
<feature type="domain" description="Peptidase M10 serralysin C-terminal" evidence="5">
    <location>
        <begin position="385"/>
        <end position="435"/>
    </location>
</feature>
<evidence type="ECO:0000256" key="1">
    <source>
        <dbReference type="ARBA" id="ARBA00001913"/>
    </source>
</evidence>
<evidence type="ECO:0000256" key="4">
    <source>
        <dbReference type="ARBA" id="ARBA00022737"/>
    </source>
</evidence>
<keyword evidence="3" id="KW-0964">Secreted</keyword>
<dbReference type="PROSITE" id="PS00330">
    <property type="entry name" value="HEMOLYSIN_CALCIUM"/>
    <property type="match status" value="2"/>
</dbReference>
<evidence type="ECO:0000256" key="2">
    <source>
        <dbReference type="ARBA" id="ARBA00004613"/>
    </source>
</evidence>
<dbReference type="InterPro" id="IPR029058">
    <property type="entry name" value="AB_hydrolase_fold"/>
</dbReference>
<evidence type="ECO:0000313" key="6">
    <source>
        <dbReference type="EMBL" id="TWI89662.1"/>
    </source>
</evidence>
<dbReference type="SUPFAM" id="SSF53474">
    <property type="entry name" value="alpha/beta-Hydrolases"/>
    <property type="match status" value="1"/>
</dbReference>
<reference evidence="6 7" key="1">
    <citation type="submission" date="2019-07" db="EMBL/GenBank/DDBJ databases">
        <title>Genomic Encyclopedia of Archaeal and Bacterial Type Strains, Phase II (KMG-II): from individual species to whole genera.</title>
        <authorList>
            <person name="Goeker M."/>
        </authorList>
    </citation>
    <scope>NUCLEOTIDE SEQUENCE [LARGE SCALE GENOMIC DNA]</scope>
    <source>
        <strain evidence="6 7">ATCC BAA-252</strain>
    </source>
</reference>
<dbReference type="InterPro" id="IPR013858">
    <property type="entry name" value="Peptidase_M10B_C"/>
</dbReference>
<gene>
    <name evidence="6" type="ORF">JM93_01868</name>
</gene>
<evidence type="ECO:0000256" key="3">
    <source>
        <dbReference type="ARBA" id="ARBA00022525"/>
    </source>
</evidence>
<dbReference type="PANTHER" id="PTHR38340:SF1">
    <property type="entry name" value="S-LAYER PROTEIN"/>
    <property type="match status" value="1"/>
</dbReference>
<dbReference type="OrthoDB" id="7759198at2"/>
<dbReference type="PANTHER" id="PTHR38340">
    <property type="entry name" value="S-LAYER PROTEIN"/>
    <property type="match status" value="1"/>
</dbReference>
<name>A0A562T7X3_9HYPH</name>
<organism evidence="6 7">
    <name type="scientific">Roseibium hamelinense</name>
    <dbReference type="NCBI Taxonomy" id="150831"/>
    <lineage>
        <taxon>Bacteria</taxon>
        <taxon>Pseudomonadati</taxon>
        <taxon>Pseudomonadota</taxon>
        <taxon>Alphaproteobacteria</taxon>
        <taxon>Hyphomicrobiales</taxon>
        <taxon>Stappiaceae</taxon>
        <taxon>Roseibium</taxon>
    </lineage>
</organism>
<dbReference type="GO" id="GO:0005509">
    <property type="term" value="F:calcium ion binding"/>
    <property type="evidence" value="ECO:0007669"/>
    <property type="project" value="InterPro"/>
</dbReference>
<evidence type="ECO:0000313" key="7">
    <source>
        <dbReference type="Proteomes" id="UP000320593"/>
    </source>
</evidence>
<protein>
    <submittedName>
        <fullName evidence="6">Hemolysin type calcium-binding protein</fullName>
    </submittedName>
</protein>